<evidence type="ECO:0000259" key="15">
    <source>
        <dbReference type="Pfam" id="PF00692"/>
    </source>
</evidence>
<dbReference type="EMBL" id="MCFC01000010">
    <property type="protein sequence ID" value="ORY32242.1"/>
    <property type="molecule type" value="Genomic_DNA"/>
</dbReference>
<feature type="domain" description="dUTPase-like" evidence="15">
    <location>
        <begin position="10"/>
        <end position="137"/>
    </location>
</feature>
<dbReference type="OrthoDB" id="419889at2759"/>
<dbReference type="STRING" id="71784.A0A1Y2BBN4"/>
<comment type="caution">
    <text evidence="16">The sequence shown here is derived from an EMBL/GenBank/DDBJ whole genome shotgun (WGS) entry which is preliminary data.</text>
</comment>
<dbReference type="NCBIfam" id="TIGR00576">
    <property type="entry name" value="dut"/>
    <property type="match status" value="1"/>
</dbReference>
<keyword evidence="10 13" id="KW-0546">Nucleotide metabolism</keyword>
<evidence type="ECO:0000256" key="1">
    <source>
        <dbReference type="ARBA" id="ARBA00001946"/>
    </source>
</evidence>
<dbReference type="GO" id="GO:0046081">
    <property type="term" value="P:dUTP catabolic process"/>
    <property type="evidence" value="ECO:0007669"/>
    <property type="project" value="UniProtKB-UniRule"/>
</dbReference>
<comment type="cofactor">
    <cofactor evidence="1 13">
        <name>Mg(2+)</name>
        <dbReference type="ChEBI" id="CHEBI:18420"/>
    </cofactor>
</comment>
<comment type="pathway">
    <text evidence="2 13">Pyrimidine metabolism; dUMP biosynthesis; dUMP from dCTP (dUTP route): step 2/2.</text>
</comment>
<feature type="region of interest" description="Disordered" evidence="14">
    <location>
        <begin position="129"/>
        <end position="167"/>
    </location>
</feature>
<gene>
    <name evidence="16" type="ORF">BCR39DRAFT_464704</name>
</gene>
<dbReference type="Gene3D" id="2.70.40.10">
    <property type="match status" value="1"/>
</dbReference>
<dbReference type="InterPro" id="IPR033704">
    <property type="entry name" value="dUTPase_trimeric"/>
</dbReference>
<evidence type="ECO:0000256" key="6">
    <source>
        <dbReference type="ARBA" id="ARBA00021732"/>
    </source>
</evidence>
<dbReference type="InterPro" id="IPR036157">
    <property type="entry name" value="dUTPase-like_sf"/>
</dbReference>
<dbReference type="InParanoid" id="A0A1Y2BBN4"/>
<sequence length="167" mass="17629">MQVKLLSEIATIPTLGSEFAAGMDLYSAEHKVIPAGGRALVDLKISVAIPKGHYGRVAPRSGLATKHGIQTGAGVIDADYRGPVMVLLFNHSETDFQVNPKDRIAQLILERISVPRLRQVETLDETVRGEGGFGSTGGFGNGHEQALAKKQKLENGDSKVTAAAAAA</sequence>
<evidence type="ECO:0000256" key="9">
    <source>
        <dbReference type="ARBA" id="ARBA00022842"/>
    </source>
</evidence>
<comment type="function">
    <text evidence="13">Involved in nucleotide metabolism via production of dUMP, the immediate precursor of thymidine nucleotides, and decreases the intracellular concentration of dUTP so that uracil cannot be incorporated into DNA.</text>
</comment>
<keyword evidence="8 13" id="KW-0378">Hydrolase</keyword>
<dbReference type="EC" id="3.6.1.23" evidence="5 13"/>
<reference evidence="16 17" key="1">
    <citation type="submission" date="2016-07" db="EMBL/GenBank/DDBJ databases">
        <title>Pervasive Adenine N6-methylation of Active Genes in Fungi.</title>
        <authorList>
            <consortium name="DOE Joint Genome Institute"/>
            <person name="Mondo S.J."/>
            <person name="Dannebaum R.O."/>
            <person name="Kuo R.C."/>
            <person name="Labutti K."/>
            <person name="Haridas S."/>
            <person name="Kuo A."/>
            <person name="Salamov A."/>
            <person name="Ahrendt S.R."/>
            <person name="Lipzen A."/>
            <person name="Sullivan W."/>
            <person name="Andreopoulos W.B."/>
            <person name="Clum A."/>
            <person name="Lindquist E."/>
            <person name="Daum C."/>
            <person name="Ramamoorthy G.K."/>
            <person name="Gryganskyi A."/>
            <person name="Culley D."/>
            <person name="Magnuson J.K."/>
            <person name="James T.Y."/>
            <person name="O'Malley M.A."/>
            <person name="Stajich J.E."/>
            <person name="Spatafora J.W."/>
            <person name="Visel A."/>
            <person name="Grigoriev I.V."/>
        </authorList>
    </citation>
    <scope>NUCLEOTIDE SEQUENCE [LARGE SCALE GENOMIC DNA]</scope>
    <source>
        <strain evidence="16 17">68-887.2</strain>
    </source>
</reference>
<dbReference type="PANTHER" id="PTHR11241">
    <property type="entry name" value="DEOXYURIDINE 5'-TRIPHOSPHATE NUCLEOTIDOHYDROLASE"/>
    <property type="match status" value="1"/>
</dbReference>
<evidence type="ECO:0000313" key="17">
    <source>
        <dbReference type="Proteomes" id="UP000193986"/>
    </source>
</evidence>
<accession>A0A1Y2BBN4</accession>
<evidence type="ECO:0000256" key="12">
    <source>
        <dbReference type="ARBA" id="ARBA00048211"/>
    </source>
</evidence>
<dbReference type="FunCoup" id="A0A1Y2BBN4">
    <property type="interactions" value="937"/>
</dbReference>
<keyword evidence="17" id="KW-1185">Reference proteome</keyword>
<dbReference type="InterPro" id="IPR029054">
    <property type="entry name" value="dUTPase-like"/>
</dbReference>
<comment type="similarity">
    <text evidence="3 13">Belongs to the dUTPase family.</text>
</comment>
<dbReference type="Proteomes" id="UP000193986">
    <property type="component" value="Unassembled WGS sequence"/>
</dbReference>
<comment type="catalytic activity">
    <reaction evidence="12">
        <text>dUTP + H2O = dUMP + diphosphate + H(+)</text>
        <dbReference type="Rhea" id="RHEA:10248"/>
        <dbReference type="ChEBI" id="CHEBI:15377"/>
        <dbReference type="ChEBI" id="CHEBI:15378"/>
        <dbReference type="ChEBI" id="CHEBI:33019"/>
        <dbReference type="ChEBI" id="CHEBI:61555"/>
        <dbReference type="ChEBI" id="CHEBI:246422"/>
        <dbReference type="EC" id="3.6.1.23"/>
    </reaction>
    <physiologicalReaction direction="left-to-right" evidence="12">
        <dbReference type="Rhea" id="RHEA:10249"/>
    </physiologicalReaction>
</comment>
<keyword evidence="9 13" id="KW-0460">Magnesium</keyword>
<dbReference type="Pfam" id="PF00692">
    <property type="entry name" value="dUTPase"/>
    <property type="match status" value="1"/>
</dbReference>
<dbReference type="FunFam" id="2.70.40.10:FF:000007">
    <property type="entry name" value="dUTP pyrophosphatase"/>
    <property type="match status" value="1"/>
</dbReference>
<evidence type="ECO:0000256" key="11">
    <source>
        <dbReference type="ARBA" id="ARBA00030698"/>
    </source>
</evidence>
<dbReference type="UniPathway" id="UPA00610">
    <property type="reaction ID" value="UER00666"/>
</dbReference>
<comment type="subunit">
    <text evidence="4 13">Homotrimer.</text>
</comment>
<evidence type="ECO:0000256" key="2">
    <source>
        <dbReference type="ARBA" id="ARBA00005142"/>
    </source>
</evidence>
<evidence type="ECO:0000256" key="3">
    <source>
        <dbReference type="ARBA" id="ARBA00006581"/>
    </source>
</evidence>
<evidence type="ECO:0000256" key="10">
    <source>
        <dbReference type="ARBA" id="ARBA00023080"/>
    </source>
</evidence>
<dbReference type="SUPFAM" id="SSF51283">
    <property type="entry name" value="dUTPase-like"/>
    <property type="match status" value="1"/>
</dbReference>
<dbReference type="AlphaFoldDB" id="A0A1Y2BBN4"/>
<dbReference type="GO" id="GO:0006226">
    <property type="term" value="P:dUMP biosynthetic process"/>
    <property type="evidence" value="ECO:0007669"/>
    <property type="project" value="UniProtKB-UniRule"/>
</dbReference>
<evidence type="ECO:0000313" key="16">
    <source>
        <dbReference type="EMBL" id="ORY32242.1"/>
    </source>
</evidence>
<dbReference type="GO" id="GO:0004170">
    <property type="term" value="F:dUTP diphosphatase activity"/>
    <property type="evidence" value="ECO:0007669"/>
    <property type="project" value="UniProtKB-UniRule"/>
</dbReference>
<dbReference type="NCBIfam" id="NF001862">
    <property type="entry name" value="PRK00601.1"/>
    <property type="match status" value="1"/>
</dbReference>
<dbReference type="InterPro" id="IPR008181">
    <property type="entry name" value="dUTPase"/>
</dbReference>
<evidence type="ECO:0000256" key="4">
    <source>
        <dbReference type="ARBA" id="ARBA00011233"/>
    </source>
</evidence>
<protein>
    <recommendedName>
        <fullName evidence="6 13">Deoxyuridine 5'-triphosphate nucleotidohydrolase</fullName>
        <shortName evidence="13">dUTPase</shortName>
        <ecNumber evidence="5 13">3.6.1.23</ecNumber>
    </recommendedName>
    <alternativeName>
        <fullName evidence="11 13">dUTP pyrophosphatase</fullName>
    </alternativeName>
</protein>
<organism evidence="16 17">
    <name type="scientific">Naematelia encephala</name>
    <dbReference type="NCBI Taxonomy" id="71784"/>
    <lineage>
        <taxon>Eukaryota</taxon>
        <taxon>Fungi</taxon>
        <taxon>Dikarya</taxon>
        <taxon>Basidiomycota</taxon>
        <taxon>Agaricomycotina</taxon>
        <taxon>Tremellomycetes</taxon>
        <taxon>Tremellales</taxon>
        <taxon>Naemateliaceae</taxon>
        <taxon>Naematelia</taxon>
    </lineage>
</organism>
<name>A0A1Y2BBN4_9TREE</name>
<proteinExistence type="inferred from homology"/>
<evidence type="ECO:0000256" key="7">
    <source>
        <dbReference type="ARBA" id="ARBA00022723"/>
    </source>
</evidence>
<feature type="compositionally biased region" description="Gly residues" evidence="14">
    <location>
        <begin position="129"/>
        <end position="141"/>
    </location>
</feature>
<dbReference type="GO" id="GO:0000287">
    <property type="term" value="F:magnesium ion binding"/>
    <property type="evidence" value="ECO:0007669"/>
    <property type="project" value="UniProtKB-UniRule"/>
</dbReference>
<evidence type="ECO:0000256" key="8">
    <source>
        <dbReference type="ARBA" id="ARBA00022801"/>
    </source>
</evidence>
<dbReference type="PANTHER" id="PTHR11241:SF0">
    <property type="entry name" value="DEOXYURIDINE 5'-TRIPHOSPHATE NUCLEOTIDOHYDROLASE"/>
    <property type="match status" value="1"/>
</dbReference>
<evidence type="ECO:0000256" key="5">
    <source>
        <dbReference type="ARBA" id="ARBA00012379"/>
    </source>
</evidence>
<keyword evidence="7 13" id="KW-0479">Metal-binding</keyword>
<evidence type="ECO:0000256" key="13">
    <source>
        <dbReference type="RuleBase" id="RU367024"/>
    </source>
</evidence>
<evidence type="ECO:0000256" key="14">
    <source>
        <dbReference type="SAM" id="MobiDB-lite"/>
    </source>
</evidence>
<dbReference type="CDD" id="cd07557">
    <property type="entry name" value="trimeric_dUTPase"/>
    <property type="match status" value="1"/>
</dbReference>